<keyword evidence="4" id="KW-1185">Reference proteome</keyword>
<dbReference type="GO" id="GO:0004523">
    <property type="term" value="F:RNA-DNA hybrid ribonuclease activity"/>
    <property type="evidence" value="ECO:0007669"/>
    <property type="project" value="InterPro"/>
</dbReference>
<dbReference type="GO" id="GO:0003676">
    <property type="term" value="F:nucleic acid binding"/>
    <property type="evidence" value="ECO:0007669"/>
    <property type="project" value="InterPro"/>
</dbReference>
<feature type="region of interest" description="Disordered" evidence="1">
    <location>
        <begin position="779"/>
        <end position="805"/>
    </location>
</feature>
<feature type="region of interest" description="Disordered" evidence="1">
    <location>
        <begin position="1"/>
        <end position="28"/>
    </location>
</feature>
<feature type="compositionally biased region" description="Basic and acidic residues" evidence="1">
    <location>
        <begin position="128"/>
        <end position="140"/>
    </location>
</feature>
<dbReference type="InterPro" id="IPR002156">
    <property type="entry name" value="RNaseH_domain"/>
</dbReference>
<feature type="domain" description="RNase H type-1" evidence="2">
    <location>
        <begin position="592"/>
        <end position="688"/>
    </location>
</feature>
<name>A0A6A4CCT3_9STRA</name>
<proteinExistence type="predicted"/>
<sequence length="858" mass="93567">MAKGSSSTVPATPMKSGGTRGDDSTAALITPQLELFAERTVSFDESMNGSDAKDEEMNEDYDDYLEEKAPAPAVVTPETPEDGVISAGCSGGTRSLSRNLTSELDEDALPVSRNLVDELDEVAGLEPVYKDFEDSTDDPKSPVTTAQVTEQTSGNRTPANGDTPAENLVLRRCYEVTKASVWGQKTTGEDWTRLHNGGVSNESADRSPYFQDSHMVTPQSTTRAGRPTRATENSGSKRGAKCSTGRVPFRRFQPDDASSDGDDGFTGDDGVQVGEYLWQIHEVTKSKLPNSTPWIEVTTHRPLGQIKALSSRRNKSETSMQWLRANVRSNDRRHDDLHCCDGRRQKDPRDGCICRDRRERDYERRRNDSRSLHRVALVDASVADIVAELQKRDARDPSVGHTNSRQLHYSDSYSEGASDYDSDGSDGLSVGIDPELPSLGHDRSLRIAADDSPGVVRASHSSVALPTDLGATRDSIEPTKDDEHGHSMPNTLTDRAPTTHAASGYAAKASVKSPEISRMSATSSRNMEEGDASNGEGATPTSSPTTCMDPHLPFFRLPYTYTGFVVSFGGSVNGDYGSSSWIVWHLPEWQIVIAASAYLEKTTCDIAEYGGLNNGVIAALQHGAEELVIVGDSKFTIRQSQGVMVDPEDSLATQRSRHNELTTRLRWVKCVPILREYNTAADSLATEALQAKVSKVVLNPSRKAELNDLNRIHEAIYESPSEGPDGQNPASGGSIQILDDDTSHKYKTCADPTRGEPRTILAVTHSQARFNEELVGCADNKSPWSATGESSANHGDHGQDGSAPKSRIEWISRIWPYIERGKWSGDYKDVISETQLSTSNQCTRHGLRLRMVKAGDAA</sequence>
<feature type="region of interest" description="Disordered" evidence="1">
    <location>
        <begin position="193"/>
        <end position="267"/>
    </location>
</feature>
<dbReference type="InterPro" id="IPR036397">
    <property type="entry name" value="RNaseH_sf"/>
</dbReference>
<feature type="compositionally biased region" description="Polar residues" evidence="1">
    <location>
        <begin position="1"/>
        <end position="10"/>
    </location>
</feature>
<feature type="region of interest" description="Disordered" evidence="1">
    <location>
        <begin position="392"/>
        <end position="437"/>
    </location>
</feature>
<evidence type="ECO:0000313" key="3">
    <source>
        <dbReference type="EMBL" id="KAE9287481.1"/>
    </source>
</evidence>
<accession>A0A6A4CCT3</accession>
<dbReference type="Gene3D" id="3.30.420.10">
    <property type="entry name" value="Ribonuclease H-like superfamily/Ribonuclease H"/>
    <property type="match status" value="1"/>
</dbReference>
<dbReference type="InterPro" id="IPR012337">
    <property type="entry name" value="RNaseH-like_sf"/>
</dbReference>
<reference evidence="3 4" key="1">
    <citation type="submission" date="2018-08" db="EMBL/GenBank/DDBJ databases">
        <title>Genomic investigation of the strawberry pathogen Phytophthora fragariae indicates pathogenicity is determined by transcriptional variation in three key races.</title>
        <authorList>
            <person name="Adams T.M."/>
            <person name="Armitage A.D."/>
            <person name="Sobczyk M.K."/>
            <person name="Bates H.J."/>
            <person name="Dunwell J.M."/>
            <person name="Nellist C.F."/>
            <person name="Harrison R.J."/>
        </authorList>
    </citation>
    <scope>NUCLEOTIDE SEQUENCE [LARGE SCALE GENOMIC DNA]</scope>
    <source>
        <strain evidence="3 4">SCRP333</strain>
    </source>
</reference>
<dbReference type="AlphaFoldDB" id="A0A6A4CCT3"/>
<protein>
    <recommendedName>
        <fullName evidence="2">RNase H type-1 domain-containing protein</fullName>
    </recommendedName>
</protein>
<evidence type="ECO:0000259" key="2">
    <source>
        <dbReference type="Pfam" id="PF13456"/>
    </source>
</evidence>
<feature type="region of interest" description="Disordered" evidence="1">
    <location>
        <begin position="127"/>
        <end position="164"/>
    </location>
</feature>
<feature type="region of interest" description="Disordered" evidence="1">
    <location>
        <begin position="452"/>
        <end position="545"/>
    </location>
</feature>
<evidence type="ECO:0000313" key="4">
    <source>
        <dbReference type="Proteomes" id="UP000434957"/>
    </source>
</evidence>
<comment type="caution">
    <text evidence="3">The sequence shown here is derived from an EMBL/GenBank/DDBJ whole genome shotgun (WGS) entry which is preliminary data.</text>
</comment>
<feature type="region of interest" description="Disordered" evidence="1">
    <location>
        <begin position="718"/>
        <end position="738"/>
    </location>
</feature>
<feature type="compositionally biased region" description="Polar residues" evidence="1">
    <location>
        <begin position="214"/>
        <end position="223"/>
    </location>
</feature>
<dbReference type="EMBL" id="QXFT01003271">
    <property type="protein sequence ID" value="KAE9287481.1"/>
    <property type="molecule type" value="Genomic_DNA"/>
</dbReference>
<evidence type="ECO:0000256" key="1">
    <source>
        <dbReference type="SAM" id="MobiDB-lite"/>
    </source>
</evidence>
<dbReference type="SUPFAM" id="SSF53098">
    <property type="entry name" value="Ribonuclease H-like"/>
    <property type="match status" value="1"/>
</dbReference>
<organism evidence="3 4">
    <name type="scientific">Phytophthora rubi</name>
    <dbReference type="NCBI Taxonomy" id="129364"/>
    <lineage>
        <taxon>Eukaryota</taxon>
        <taxon>Sar</taxon>
        <taxon>Stramenopiles</taxon>
        <taxon>Oomycota</taxon>
        <taxon>Peronosporomycetes</taxon>
        <taxon>Peronosporales</taxon>
        <taxon>Peronosporaceae</taxon>
        <taxon>Phytophthora</taxon>
    </lineage>
</organism>
<gene>
    <name evidence="3" type="ORF">PR003_g26041</name>
</gene>
<dbReference type="Proteomes" id="UP000434957">
    <property type="component" value="Unassembled WGS sequence"/>
</dbReference>
<feature type="compositionally biased region" description="Polar residues" evidence="1">
    <location>
        <begin position="142"/>
        <end position="160"/>
    </location>
</feature>
<feature type="compositionally biased region" description="Acidic residues" evidence="1">
    <location>
        <begin position="257"/>
        <end position="266"/>
    </location>
</feature>
<dbReference type="Pfam" id="PF13456">
    <property type="entry name" value="RVT_3"/>
    <property type="match status" value="1"/>
</dbReference>
<feature type="region of interest" description="Disordered" evidence="1">
    <location>
        <begin position="73"/>
        <end position="93"/>
    </location>
</feature>
<feature type="compositionally biased region" description="Polar residues" evidence="1">
    <location>
        <begin position="782"/>
        <end position="793"/>
    </location>
</feature>
<feature type="compositionally biased region" description="Basic and acidic residues" evidence="1">
    <location>
        <begin position="474"/>
        <end position="486"/>
    </location>
</feature>